<organism evidence="2 3">
    <name type="scientific">Yarrowia lipolytica</name>
    <name type="common">Candida lipolytica</name>
    <dbReference type="NCBI Taxonomy" id="4952"/>
    <lineage>
        <taxon>Eukaryota</taxon>
        <taxon>Fungi</taxon>
        <taxon>Dikarya</taxon>
        <taxon>Ascomycota</taxon>
        <taxon>Saccharomycotina</taxon>
        <taxon>Dipodascomycetes</taxon>
        <taxon>Dipodascales</taxon>
        <taxon>Dipodascales incertae sedis</taxon>
        <taxon>Yarrowia</taxon>
    </lineage>
</organism>
<evidence type="ECO:0000313" key="3">
    <source>
        <dbReference type="Proteomes" id="UP000182444"/>
    </source>
</evidence>
<feature type="transmembrane region" description="Helical" evidence="1">
    <location>
        <begin position="6"/>
        <end position="28"/>
    </location>
</feature>
<evidence type="ECO:0000313" key="2">
    <source>
        <dbReference type="EMBL" id="AOW01060.1"/>
    </source>
</evidence>
<dbReference type="EMBL" id="CP017554">
    <property type="protein sequence ID" value="AOW01060.1"/>
    <property type="molecule type" value="Genomic_DNA"/>
</dbReference>
<dbReference type="Proteomes" id="UP000182444">
    <property type="component" value="Chromosome 1B"/>
</dbReference>
<dbReference type="AlphaFoldDB" id="A0A1D8N5Z6"/>
<keyword evidence="1" id="KW-1133">Transmembrane helix</keyword>
<dbReference type="GeneID" id="94582602"/>
<accession>A0A1D8N5Z6</accession>
<dbReference type="VEuPathDB" id="FungiDB:YALI1_B02021g"/>
<reference evidence="2 3" key="1">
    <citation type="journal article" date="2016" name="PLoS ONE">
        <title>Sequence Assembly of Yarrowia lipolytica Strain W29/CLIB89 Shows Transposable Element Diversity.</title>
        <authorList>
            <person name="Magnan C."/>
            <person name="Yu J."/>
            <person name="Chang I."/>
            <person name="Jahn E."/>
            <person name="Kanomata Y."/>
            <person name="Wu J."/>
            <person name="Zeller M."/>
            <person name="Oakes M."/>
            <person name="Baldi P."/>
            <person name="Sandmeyer S."/>
        </authorList>
    </citation>
    <scope>NUCLEOTIDE SEQUENCE [LARGE SCALE GENOMIC DNA]</scope>
    <source>
        <strain evidence="3">CLIB89(W29)</strain>
    </source>
</reference>
<evidence type="ECO:0000256" key="1">
    <source>
        <dbReference type="SAM" id="Phobius"/>
    </source>
</evidence>
<protein>
    <submittedName>
        <fullName evidence="2">Uncharacterized protein</fullName>
    </submittedName>
</protein>
<dbReference type="RefSeq" id="XP_068138040.1">
    <property type="nucleotide sequence ID" value="XM_068281939.1"/>
</dbReference>
<keyword evidence="1" id="KW-0812">Transmembrane</keyword>
<gene>
    <name evidence="2" type="ORF">YALI1_B02021g</name>
</gene>
<name>A0A1D8N5Z6_YARLL</name>
<proteinExistence type="predicted"/>
<keyword evidence="1" id="KW-0472">Membrane</keyword>
<sequence length="109" mass="12111">MTVAFPMVGVVLKFAVLLVPAMMFRMVIRSLLSDTPRCHVHHPRSVTGDFIAIHELTAPQSHVGCAMIRVHRHVAGAATVGVVFSIPEGRVHGTQEFPWTHYLYIDLVQ</sequence>